<evidence type="ECO:0000256" key="7">
    <source>
        <dbReference type="ARBA" id="ARBA00023224"/>
    </source>
</evidence>
<dbReference type="PROSITE" id="PS00237">
    <property type="entry name" value="G_PROTEIN_RECEP_F1_1"/>
    <property type="match status" value="1"/>
</dbReference>
<dbReference type="GO" id="GO:0016020">
    <property type="term" value="C:membrane"/>
    <property type="evidence" value="ECO:0007669"/>
    <property type="project" value="UniProtKB-SubCell"/>
</dbReference>
<dbReference type="GO" id="GO:0004930">
    <property type="term" value="F:G protein-coupled receptor activity"/>
    <property type="evidence" value="ECO:0007669"/>
    <property type="project" value="UniProtKB-KW"/>
</dbReference>
<feature type="domain" description="G-protein coupled receptors family 1 profile" evidence="10">
    <location>
        <begin position="45"/>
        <end position="305"/>
    </location>
</feature>
<name>A0A286P9V9_ORYLA</name>
<dbReference type="CDD" id="cd00637">
    <property type="entry name" value="7tm_classA_rhodopsin-like"/>
    <property type="match status" value="1"/>
</dbReference>
<evidence type="ECO:0000256" key="8">
    <source>
        <dbReference type="RuleBase" id="RU000688"/>
    </source>
</evidence>
<keyword evidence="3 9" id="KW-1133">Transmembrane helix</keyword>
<proteinExistence type="inferred from homology"/>
<evidence type="ECO:0000256" key="9">
    <source>
        <dbReference type="SAM" id="Phobius"/>
    </source>
</evidence>
<dbReference type="PRINTS" id="PR00237">
    <property type="entry name" value="GPCRRHODOPSN"/>
</dbReference>
<comment type="subcellular location">
    <subcellularLocation>
        <location evidence="1">Membrane</location>
        <topology evidence="1">Multi-pass membrane protein</topology>
    </subcellularLocation>
</comment>
<keyword evidence="5 9" id="KW-0472">Membrane</keyword>
<dbReference type="SUPFAM" id="SSF81321">
    <property type="entry name" value="Family A G protein-coupled receptor-like"/>
    <property type="match status" value="1"/>
</dbReference>
<evidence type="ECO:0000256" key="4">
    <source>
        <dbReference type="ARBA" id="ARBA00023040"/>
    </source>
</evidence>
<evidence type="ECO:0000256" key="2">
    <source>
        <dbReference type="ARBA" id="ARBA00022692"/>
    </source>
</evidence>
<dbReference type="PANTHER" id="PTHR10489:SF932">
    <property type="entry name" value="G-PROTEIN COUPLED RECEPTORS FAMILY 1 PROFILE DOMAIN-CONTAINING PROTEIN"/>
    <property type="match status" value="1"/>
</dbReference>
<evidence type="ECO:0000259" key="10">
    <source>
        <dbReference type="PROSITE" id="PS50262"/>
    </source>
</evidence>
<evidence type="ECO:0000256" key="5">
    <source>
        <dbReference type="ARBA" id="ARBA00023136"/>
    </source>
</evidence>
<dbReference type="InterPro" id="IPR017452">
    <property type="entry name" value="GPCR_Rhodpsn_7TM"/>
</dbReference>
<organism evidence="11">
    <name type="scientific">Oryzias latipes</name>
    <name type="common">Japanese rice fish</name>
    <name type="synonym">Japanese killifish</name>
    <dbReference type="NCBI Taxonomy" id="8090"/>
    <lineage>
        <taxon>Eukaryota</taxon>
        <taxon>Metazoa</taxon>
        <taxon>Chordata</taxon>
        <taxon>Craniata</taxon>
        <taxon>Vertebrata</taxon>
        <taxon>Euteleostomi</taxon>
        <taxon>Actinopterygii</taxon>
        <taxon>Neopterygii</taxon>
        <taxon>Teleostei</taxon>
        <taxon>Neoteleostei</taxon>
        <taxon>Acanthomorphata</taxon>
        <taxon>Ovalentaria</taxon>
        <taxon>Atherinomorphae</taxon>
        <taxon>Beloniformes</taxon>
        <taxon>Adrianichthyidae</taxon>
        <taxon>Oryziinae</taxon>
        <taxon>Oryzias</taxon>
    </lineage>
</organism>
<dbReference type="PROSITE" id="PS50262">
    <property type="entry name" value="G_PROTEIN_RECEP_F1_2"/>
    <property type="match status" value="1"/>
</dbReference>
<keyword evidence="4 8" id="KW-0297">G-protein coupled receptor</keyword>
<dbReference type="Gene3D" id="1.20.1070.10">
    <property type="entry name" value="Rhodopsin 7-helix transmembrane proteins"/>
    <property type="match status" value="1"/>
</dbReference>
<feature type="transmembrane region" description="Helical" evidence="9">
    <location>
        <begin position="153"/>
        <end position="171"/>
    </location>
</feature>
<dbReference type="InterPro" id="IPR000276">
    <property type="entry name" value="GPCR_Rhodpsn"/>
</dbReference>
<feature type="transmembrane region" description="Helical" evidence="9">
    <location>
        <begin position="199"/>
        <end position="224"/>
    </location>
</feature>
<evidence type="ECO:0000256" key="6">
    <source>
        <dbReference type="ARBA" id="ARBA00023170"/>
    </source>
</evidence>
<protein>
    <submittedName>
        <fullName evidence="11">Chemokine receptor CXCR-like</fullName>
    </submittedName>
</protein>
<comment type="similarity">
    <text evidence="8">Belongs to the G-protein coupled receptor 1 family.</text>
</comment>
<feature type="transmembrane region" description="Helical" evidence="9">
    <location>
        <begin position="33"/>
        <end position="54"/>
    </location>
</feature>
<reference evidence="11" key="1">
    <citation type="journal article" date="2017" name="Nat. Commun.">
        <title>Complete fusion of a transposon and herpesvirus created the Teratorn mobile element in medaka fish.</title>
        <authorList>
            <person name="Inoue Y."/>
            <person name="Saga T."/>
            <person name="Aikawa T."/>
            <person name="Kumagai M."/>
            <person name="Shimada A."/>
            <person name="Kawaguchi Y."/>
            <person name="Naruse K."/>
            <person name="Morishita S."/>
            <person name="Koga A."/>
            <person name="Takeda H."/>
        </authorList>
    </citation>
    <scope>NUCLEOTIDE SEQUENCE</scope>
</reference>
<dbReference type="InterPro" id="IPR050119">
    <property type="entry name" value="CCR1-9-like"/>
</dbReference>
<accession>A0A286P9V9</accession>
<keyword evidence="6 8" id="KW-0675">Receptor</keyword>
<sequence>MFGKRTTYNATGPSPTNASSEIHSSIAFSVVPMLHFAVMVLGLIVNVCMINLGLRLCRPPKARSRCDYFFVVVGLCDIGTLSATPLWVMQNMAKEWIFGYVVCKATKGVITFCLQYGVLMMVCISVERYNRVVLRKAAFSSLKRVKGEWARRAFLSLVCAIPPSVSALVNISNHETFKVGLITLCADTYSPSERFVITWIRMTICFIAPCIILAACYGAIFFTVRRHVRRGSAHLKREQLPLAKSYILSLLTVIVFVCCWTPWIAVSIYYSLTKTLVHNQLKLFLVTNVSLAARNMQCITTPALYLSMRTPQSVRRIGSTSTKSGSNT</sequence>
<evidence type="ECO:0000256" key="1">
    <source>
        <dbReference type="ARBA" id="ARBA00004141"/>
    </source>
</evidence>
<feature type="transmembrane region" description="Helical" evidence="9">
    <location>
        <begin position="283"/>
        <end position="306"/>
    </location>
</feature>
<dbReference type="PANTHER" id="PTHR10489">
    <property type="entry name" value="CELL ADHESION MOLECULE"/>
    <property type="match status" value="1"/>
</dbReference>
<dbReference type="AlphaFoldDB" id="A0A286P9V9"/>
<keyword evidence="7 8" id="KW-0807">Transducer</keyword>
<evidence type="ECO:0000256" key="3">
    <source>
        <dbReference type="ARBA" id="ARBA00022989"/>
    </source>
</evidence>
<dbReference type="EMBL" id="LC199500">
    <property type="protein sequence ID" value="BBA49220.1"/>
    <property type="molecule type" value="Genomic_DNA"/>
</dbReference>
<feature type="transmembrane region" description="Helical" evidence="9">
    <location>
        <begin position="245"/>
        <end position="271"/>
    </location>
</feature>
<feature type="transmembrane region" description="Helical" evidence="9">
    <location>
        <begin position="108"/>
        <end position="126"/>
    </location>
</feature>
<keyword evidence="2 8" id="KW-0812">Transmembrane</keyword>
<dbReference type="Pfam" id="PF00001">
    <property type="entry name" value="7tm_1"/>
    <property type="match status" value="1"/>
</dbReference>
<feature type="transmembrane region" description="Helical" evidence="9">
    <location>
        <begin position="66"/>
        <end position="88"/>
    </location>
</feature>
<gene>
    <name evidence="11" type="primary">ORF61</name>
</gene>
<evidence type="ECO:0000313" key="11">
    <source>
        <dbReference type="EMBL" id="BBA49220.1"/>
    </source>
</evidence>